<evidence type="ECO:0000313" key="2">
    <source>
        <dbReference type="EMBL" id="CAJ0965791.1"/>
    </source>
</evidence>
<dbReference type="InterPro" id="IPR056924">
    <property type="entry name" value="SH3_Tf2-1"/>
</dbReference>
<gene>
    <name evidence="2" type="ORF">RIMI_LOCUS20637843</name>
</gene>
<proteinExistence type="predicted"/>
<dbReference type="EMBL" id="CAUEEQ010069714">
    <property type="protein sequence ID" value="CAJ0965791.1"/>
    <property type="molecule type" value="Genomic_DNA"/>
</dbReference>
<accession>A0ABN9MGB0</accession>
<feature type="domain" description="Tf2-1-like SH3-like" evidence="1">
    <location>
        <begin position="18"/>
        <end position="78"/>
    </location>
</feature>
<keyword evidence="3" id="KW-1185">Reference proteome</keyword>
<reference evidence="2" key="1">
    <citation type="submission" date="2023-07" db="EMBL/GenBank/DDBJ databases">
        <authorList>
            <person name="Stuckert A."/>
        </authorList>
    </citation>
    <scope>NUCLEOTIDE SEQUENCE</scope>
</reference>
<protein>
    <recommendedName>
        <fullName evidence="1">Tf2-1-like SH3-like domain-containing protein</fullName>
    </recommendedName>
</protein>
<organism evidence="2 3">
    <name type="scientific">Ranitomeya imitator</name>
    <name type="common">mimic poison frog</name>
    <dbReference type="NCBI Taxonomy" id="111125"/>
    <lineage>
        <taxon>Eukaryota</taxon>
        <taxon>Metazoa</taxon>
        <taxon>Chordata</taxon>
        <taxon>Craniata</taxon>
        <taxon>Vertebrata</taxon>
        <taxon>Euteleostomi</taxon>
        <taxon>Amphibia</taxon>
        <taxon>Batrachia</taxon>
        <taxon>Anura</taxon>
        <taxon>Neobatrachia</taxon>
        <taxon>Hyloidea</taxon>
        <taxon>Dendrobatidae</taxon>
        <taxon>Dendrobatinae</taxon>
        <taxon>Ranitomeya</taxon>
    </lineage>
</organism>
<dbReference type="PANTHER" id="PTHR46148">
    <property type="entry name" value="CHROMO DOMAIN-CONTAINING PROTEIN"/>
    <property type="match status" value="1"/>
</dbReference>
<evidence type="ECO:0000259" key="1">
    <source>
        <dbReference type="Pfam" id="PF24626"/>
    </source>
</evidence>
<evidence type="ECO:0000313" key="3">
    <source>
        <dbReference type="Proteomes" id="UP001176940"/>
    </source>
</evidence>
<name>A0ABN9MGB0_9NEOB</name>
<dbReference type="Proteomes" id="UP001176940">
    <property type="component" value="Unassembled WGS sequence"/>
</dbReference>
<dbReference type="Pfam" id="PF24626">
    <property type="entry name" value="SH3_Tf2-1"/>
    <property type="match status" value="1"/>
</dbReference>
<dbReference type="PANTHER" id="PTHR46148:SF60">
    <property type="entry name" value="CHROMO DOMAIN-CONTAINING PROTEIN"/>
    <property type="match status" value="1"/>
</dbReference>
<comment type="caution">
    <text evidence="2">The sequence shown here is derived from an EMBL/GenBank/DDBJ whole genome shotgun (WGS) entry which is preliminary data.</text>
</comment>
<sequence length="298" mass="33439">MRSSTNTHRRPASTFAPGDLVWLSARNIRLHFESTKFAPRYVGPFKVLEQVNPVVYRLALPPRLGITDTFHVSLLKSVYMSRFSEPSAGTSGSSMNDYELLPLKPVLGSGEQMLLGLSPSFPLLSMPRARSPVGDRGSHAQILQQIPLVLQEGPEGSQLLLSEHPDFRNPPLMCTSRQNNIRDKVVRADVGSCKSTLTRTLTGEKRTGIFPCLNCISCSNIIKGNEVVIEKVPRPHRDGNHIQILKQRETYCIYTLDTLHPKDLNQEIDWLTVIVIKAILWPNRYIACRSSPLNKLFT</sequence>